<evidence type="ECO:0000256" key="4">
    <source>
        <dbReference type="PROSITE-ProRule" id="PRU00335"/>
    </source>
</evidence>
<keyword evidence="3" id="KW-0804">Transcription</keyword>
<dbReference type="InterPro" id="IPR001647">
    <property type="entry name" value="HTH_TetR"/>
</dbReference>
<dbReference type="GeneID" id="92873300"/>
<dbReference type="EMBL" id="CP002000">
    <property type="protein sequence ID" value="ADJ47363.1"/>
    <property type="molecule type" value="Genomic_DNA"/>
</dbReference>
<dbReference type="eggNOG" id="COG1309">
    <property type="taxonomic scope" value="Bacteria"/>
</dbReference>
<accession>A0A0H3DBA4</accession>
<proteinExistence type="predicted"/>
<dbReference type="Pfam" id="PF00440">
    <property type="entry name" value="TetR_N"/>
    <property type="match status" value="1"/>
</dbReference>
<name>A0A0H3DBA4_AMYMU</name>
<evidence type="ECO:0000259" key="5">
    <source>
        <dbReference type="PROSITE" id="PS50977"/>
    </source>
</evidence>
<dbReference type="GO" id="GO:0000976">
    <property type="term" value="F:transcription cis-regulatory region binding"/>
    <property type="evidence" value="ECO:0007669"/>
    <property type="project" value="TreeGrafter"/>
</dbReference>
<dbReference type="InterPro" id="IPR023772">
    <property type="entry name" value="DNA-bd_HTH_TetR-type_CS"/>
</dbReference>
<evidence type="ECO:0000256" key="3">
    <source>
        <dbReference type="ARBA" id="ARBA00023163"/>
    </source>
</evidence>
<dbReference type="PATRIC" id="fig|749927.5.peg.5822"/>
<keyword evidence="1" id="KW-0805">Transcription regulation</keyword>
<dbReference type="Proteomes" id="UP000000328">
    <property type="component" value="Chromosome"/>
</dbReference>
<dbReference type="KEGG" id="amd:AMED_5610"/>
<sequence>MSERADGRRTDTRERIRATALEMFTTQGYERTTLAEVADRLAITRPAVYHHFRSKEDVLTSSYGRVLPELAELTESLQPTPAPWQRRSDALDRFAELIRSEHGALLVCARVNEHALAGLPAAAELLHHLDALTRSLGPATDIEGRMRARLALSTLVMAESRGAQLGGTAAERATAALALARELLNPK</sequence>
<dbReference type="AlphaFoldDB" id="A0A0H3DBA4"/>
<reference evidence="6 7" key="1">
    <citation type="journal article" date="2010" name="Cell Res.">
        <title>Complete genome sequence of the rifamycin SV-producing Amycolatopsis mediterranei U32 revealed its genetic characteristics in phylogeny and metabolism.</title>
        <authorList>
            <person name="Zhao W."/>
            <person name="Zhong Y."/>
            <person name="Yuan H."/>
            <person name="Wang J."/>
            <person name="Zheng H."/>
            <person name="Wang Y."/>
            <person name="Cen X."/>
            <person name="Xu F."/>
            <person name="Bai J."/>
            <person name="Han X."/>
            <person name="Lu G."/>
            <person name="Zhu Y."/>
            <person name="Shao Z."/>
            <person name="Yan H."/>
            <person name="Li C."/>
            <person name="Peng N."/>
            <person name="Zhang Z."/>
            <person name="Zhang Y."/>
            <person name="Lin W."/>
            <person name="Fan Y."/>
            <person name="Qin Z."/>
            <person name="Hu Y."/>
            <person name="Zhu B."/>
            <person name="Wang S."/>
            <person name="Ding X."/>
            <person name="Zhao G.P."/>
        </authorList>
    </citation>
    <scope>NUCLEOTIDE SEQUENCE [LARGE SCALE GENOMIC DNA]</scope>
    <source>
        <strain evidence="7">U-32</strain>
    </source>
</reference>
<dbReference type="InterPro" id="IPR050109">
    <property type="entry name" value="HTH-type_TetR-like_transc_reg"/>
</dbReference>
<dbReference type="Gene3D" id="1.10.357.10">
    <property type="entry name" value="Tetracycline Repressor, domain 2"/>
    <property type="match status" value="1"/>
</dbReference>
<dbReference type="PANTHER" id="PTHR30055">
    <property type="entry name" value="HTH-TYPE TRANSCRIPTIONAL REGULATOR RUTR"/>
    <property type="match status" value="1"/>
</dbReference>
<evidence type="ECO:0000313" key="7">
    <source>
        <dbReference type="Proteomes" id="UP000000328"/>
    </source>
</evidence>
<feature type="DNA-binding region" description="H-T-H motif" evidence="4">
    <location>
        <begin position="33"/>
        <end position="52"/>
    </location>
</feature>
<dbReference type="OrthoDB" id="3186364at2"/>
<protein>
    <submittedName>
        <fullName evidence="6">TetR family transcriptional regulator</fullName>
    </submittedName>
</protein>
<dbReference type="GO" id="GO:0003700">
    <property type="term" value="F:DNA-binding transcription factor activity"/>
    <property type="evidence" value="ECO:0007669"/>
    <property type="project" value="TreeGrafter"/>
</dbReference>
<evidence type="ECO:0000256" key="2">
    <source>
        <dbReference type="ARBA" id="ARBA00023125"/>
    </source>
</evidence>
<dbReference type="InterPro" id="IPR009057">
    <property type="entry name" value="Homeodomain-like_sf"/>
</dbReference>
<gene>
    <name evidence="6" type="ordered locus">AMED_5610</name>
</gene>
<feature type="domain" description="HTH tetR-type" evidence="5">
    <location>
        <begin position="10"/>
        <end position="70"/>
    </location>
</feature>
<dbReference type="HOGENOM" id="CLU_083278_1_1_11"/>
<keyword evidence="2 4" id="KW-0238">DNA-binding</keyword>
<dbReference type="SUPFAM" id="SSF46689">
    <property type="entry name" value="Homeodomain-like"/>
    <property type="match status" value="1"/>
</dbReference>
<evidence type="ECO:0000256" key="1">
    <source>
        <dbReference type="ARBA" id="ARBA00023015"/>
    </source>
</evidence>
<evidence type="ECO:0000313" key="6">
    <source>
        <dbReference type="EMBL" id="ADJ47363.1"/>
    </source>
</evidence>
<dbReference type="PROSITE" id="PS50977">
    <property type="entry name" value="HTH_TETR_2"/>
    <property type="match status" value="1"/>
</dbReference>
<dbReference type="PROSITE" id="PS01081">
    <property type="entry name" value="HTH_TETR_1"/>
    <property type="match status" value="1"/>
</dbReference>
<dbReference type="PRINTS" id="PR00455">
    <property type="entry name" value="HTHTETR"/>
</dbReference>
<dbReference type="PANTHER" id="PTHR30055:SF234">
    <property type="entry name" value="HTH-TYPE TRANSCRIPTIONAL REGULATOR BETI"/>
    <property type="match status" value="1"/>
</dbReference>
<organism evidence="6 7">
    <name type="scientific">Amycolatopsis mediterranei (strain U-32)</name>
    <dbReference type="NCBI Taxonomy" id="749927"/>
    <lineage>
        <taxon>Bacteria</taxon>
        <taxon>Bacillati</taxon>
        <taxon>Actinomycetota</taxon>
        <taxon>Actinomycetes</taxon>
        <taxon>Pseudonocardiales</taxon>
        <taxon>Pseudonocardiaceae</taxon>
        <taxon>Amycolatopsis</taxon>
    </lineage>
</organism>
<dbReference type="RefSeq" id="WP_013227421.1">
    <property type="nucleotide sequence ID" value="NC_014318.1"/>
</dbReference>